<evidence type="ECO:0000256" key="1">
    <source>
        <dbReference type="SAM" id="SignalP"/>
    </source>
</evidence>
<evidence type="ECO:0000313" key="2">
    <source>
        <dbReference type="EMBL" id="CAD2198354.1"/>
    </source>
</evidence>
<accession>A0A6V7XG74</accession>
<feature type="signal peptide" evidence="1">
    <location>
        <begin position="1"/>
        <end position="19"/>
    </location>
</feature>
<protein>
    <submittedName>
        <fullName evidence="2">Uncharacterized protein</fullName>
    </submittedName>
</protein>
<dbReference type="EMBL" id="CAJEWN010001551">
    <property type="protein sequence ID" value="CAD2198354.1"/>
    <property type="molecule type" value="Genomic_DNA"/>
</dbReference>
<evidence type="ECO:0000313" key="3">
    <source>
        <dbReference type="Proteomes" id="UP000580250"/>
    </source>
</evidence>
<keyword evidence="1" id="KW-0732">Signal</keyword>
<name>A0A6V7XG74_MELEN</name>
<proteinExistence type="predicted"/>
<sequence>MKLLILMLMNLLIITDLEKKEVRLIMLILDYSEKIFLSAIEGNLIKDLGLIKEDVQIK</sequence>
<organism evidence="2 3">
    <name type="scientific">Meloidogyne enterolobii</name>
    <name type="common">Root-knot nematode worm</name>
    <name type="synonym">Meloidogyne mayaguensis</name>
    <dbReference type="NCBI Taxonomy" id="390850"/>
    <lineage>
        <taxon>Eukaryota</taxon>
        <taxon>Metazoa</taxon>
        <taxon>Ecdysozoa</taxon>
        <taxon>Nematoda</taxon>
        <taxon>Chromadorea</taxon>
        <taxon>Rhabditida</taxon>
        <taxon>Tylenchina</taxon>
        <taxon>Tylenchomorpha</taxon>
        <taxon>Tylenchoidea</taxon>
        <taxon>Meloidogynidae</taxon>
        <taxon>Meloidogyninae</taxon>
        <taxon>Meloidogyne</taxon>
    </lineage>
</organism>
<feature type="chain" id="PRO_5028453844" evidence="1">
    <location>
        <begin position="20"/>
        <end position="58"/>
    </location>
</feature>
<dbReference type="Proteomes" id="UP000580250">
    <property type="component" value="Unassembled WGS sequence"/>
</dbReference>
<gene>
    <name evidence="2" type="ORF">MENT_LOCUS51666</name>
</gene>
<dbReference type="AlphaFoldDB" id="A0A6V7XG74"/>
<reference evidence="2 3" key="1">
    <citation type="submission" date="2020-08" db="EMBL/GenBank/DDBJ databases">
        <authorList>
            <person name="Koutsovoulos G."/>
            <person name="Danchin GJ E."/>
        </authorList>
    </citation>
    <scope>NUCLEOTIDE SEQUENCE [LARGE SCALE GENOMIC DNA]</scope>
</reference>
<comment type="caution">
    <text evidence="2">The sequence shown here is derived from an EMBL/GenBank/DDBJ whole genome shotgun (WGS) entry which is preliminary data.</text>
</comment>